<feature type="transmembrane region" description="Helical" evidence="6">
    <location>
        <begin position="409"/>
        <end position="429"/>
    </location>
</feature>
<evidence type="ECO:0000256" key="3">
    <source>
        <dbReference type="ARBA" id="ARBA00022692"/>
    </source>
</evidence>
<keyword evidence="3 6" id="KW-0812">Transmembrane</keyword>
<dbReference type="InterPro" id="IPR025857">
    <property type="entry name" value="MacB_PCD"/>
</dbReference>
<feature type="domain" description="MacB-like periplasmic core" evidence="8">
    <location>
        <begin position="23"/>
        <end position="270"/>
    </location>
</feature>
<reference evidence="9 10" key="1">
    <citation type="journal article" date="2015" name="Genome Announc.">
        <title>Complete Genome Sequencing of Stenotrophomonas acidaminiphila ZAC14D2_NAIMI4_2, a Multidrug-Resistant Strain Isolated from Sediments of a Polluted River in Mexico, Uncovers New Antibiotic Resistance Genes and a Novel Class-II Lasso Peptide Biosynthesis Gene Cluster.</title>
        <authorList>
            <person name="Vinuesa P."/>
            <person name="Ochoa-Sanchez L.E."/>
        </authorList>
    </citation>
    <scope>NUCLEOTIDE SEQUENCE [LARGE SCALE GENOMIC DNA]</scope>
    <source>
        <strain evidence="9 10">ZAC14D2_NAIMI4_2</strain>
    </source>
</reference>
<sequence>MLSLLPYYLGQGLRSLRRTPVLTGLMVLSIAMGIGAAMTTLTVRHLLSGDPLPGRSQHIYYPQIDATPSEEPRPNPLDMLDYTTAVDLWRAARADRQALVVDSPVKLQAPDSGEPASMATMLSTTADFFPMFQVPMAWGSGWSAEDDERRARVAVISWDLNQHLFGGTDSTGKMLRIRGSDVRIVGVLAPWRPSPQFYTVAGGRFAQGDTASYYAKPEDVMVPFFTGLQLNAGNFRQFTCWALPERPGHLENSPCVWLQLWVQLDDSAKVAGYRQFMDGYVRQQHELGRIRQTDNVRLPSLMQWLDYNGAVPRDARLQSWLALAFLGICLFNTVGLLLAKFLRRSGEIGVLRALGATRSMVFMQCLVEAALIGLAGGLAGLGLTLLGLWNVRQQPLEYADMVHLDLPMLALTFALAVAATLLAGVLPALRASRIDPALQVKSL</sequence>
<organism evidence="9 10">
    <name type="scientific">Stenotrophomonas acidaminiphila</name>
    <dbReference type="NCBI Taxonomy" id="128780"/>
    <lineage>
        <taxon>Bacteria</taxon>
        <taxon>Pseudomonadati</taxon>
        <taxon>Pseudomonadota</taxon>
        <taxon>Gammaproteobacteria</taxon>
        <taxon>Lysobacterales</taxon>
        <taxon>Lysobacteraceae</taxon>
        <taxon>Stenotrophomonas</taxon>
    </lineage>
</organism>
<feature type="domain" description="ABC3 transporter permease C-terminal" evidence="7">
    <location>
        <begin position="322"/>
        <end position="436"/>
    </location>
</feature>
<keyword evidence="2" id="KW-1003">Cell membrane</keyword>
<dbReference type="InterPro" id="IPR003838">
    <property type="entry name" value="ABC3_permease_C"/>
</dbReference>
<dbReference type="GO" id="GO:0022857">
    <property type="term" value="F:transmembrane transporter activity"/>
    <property type="evidence" value="ECO:0007669"/>
    <property type="project" value="TreeGrafter"/>
</dbReference>
<dbReference type="EMBL" id="CP012900">
    <property type="protein sequence ID" value="ALJ26786.1"/>
    <property type="molecule type" value="Genomic_DNA"/>
</dbReference>
<proteinExistence type="predicted"/>
<gene>
    <name evidence="9" type="ORF">AOT14_03270</name>
</gene>
<feature type="transmembrane region" description="Helical" evidence="6">
    <location>
        <begin position="360"/>
        <end position="389"/>
    </location>
</feature>
<evidence type="ECO:0000259" key="7">
    <source>
        <dbReference type="Pfam" id="PF02687"/>
    </source>
</evidence>
<evidence type="ECO:0000313" key="10">
    <source>
        <dbReference type="Proteomes" id="UP000061010"/>
    </source>
</evidence>
<evidence type="ECO:0000256" key="6">
    <source>
        <dbReference type="SAM" id="Phobius"/>
    </source>
</evidence>
<dbReference type="Proteomes" id="UP000061010">
    <property type="component" value="Chromosome"/>
</dbReference>
<dbReference type="GO" id="GO:0005886">
    <property type="term" value="C:plasma membrane"/>
    <property type="evidence" value="ECO:0007669"/>
    <property type="project" value="UniProtKB-SubCell"/>
</dbReference>
<keyword evidence="5 6" id="KW-0472">Membrane</keyword>
<evidence type="ECO:0000256" key="4">
    <source>
        <dbReference type="ARBA" id="ARBA00022989"/>
    </source>
</evidence>
<evidence type="ECO:0000256" key="1">
    <source>
        <dbReference type="ARBA" id="ARBA00004651"/>
    </source>
</evidence>
<dbReference type="KEGG" id="sacz:AOT14_03270"/>
<protein>
    <submittedName>
        <fullName evidence="9">ABC transporter permease</fullName>
    </submittedName>
</protein>
<evidence type="ECO:0000313" key="9">
    <source>
        <dbReference type="EMBL" id="ALJ26786.1"/>
    </source>
</evidence>
<comment type="subcellular location">
    <subcellularLocation>
        <location evidence="1">Cell membrane</location>
        <topology evidence="1">Multi-pass membrane protein</topology>
    </subcellularLocation>
</comment>
<name>A0A0S1AVI9_9GAMM</name>
<dbReference type="PANTHER" id="PTHR30572">
    <property type="entry name" value="MEMBRANE COMPONENT OF TRANSPORTER-RELATED"/>
    <property type="match status" value="1"/>
</dbReference>
<evidence type="ECO:0000256" key="2">
    <source>
        <dbReference type="ARBA" id="ARBA00022475"/>
    </source>
</evidence>
<keyword evidence="4 6" id="KW-1133">Transmembrane helix</keyword>
<keyword evidence="10" id="KW-1185">Reference proteome</keyword>
<dbReference type="PANTHER" id="PTHR30572:SF18">
    <property type="entry name" value="ABC-TYPE MACROLIDE FAMILY EXPORT SYSTEM PERMEASE COMPONENT 2"/>
    <property type="match status" value="1"/>
</dbReference>
<accession>A0A0S1AVI9</accession>
<dbReference type="Pfam" id="PF12704">
    <property type="entry name" value="MacB_PCD"/>
    <property type="match status" value="1"/>
</dbReference>
<feature type="transmembrane region" description="Helical" evidence="6">
    <location>
        <begin position="21"/>
        <end position="43"/>
    </location>
</feature>
<evidence type="ECO:0000259" key="8">
    <source>
        <dbReference type="Pfam" id="PF12704"/>
    </source>
</evidence>
<dbReference type="Pfam" id="PF02687">
    <property type="entry name" value="FtsX"/>
    <property type="match status" value="1"/>
</dbReference>
<evidence type="ECO:0000256" key="5">
    <source>
        <dbReference type="ARBA" id="ARBA00023136"/>
    </source>
</evidence>
<dbReference type="InterPro" id="IPR050250">
    <property type="entry name" value="Macrolide_Exporter_MacB"/>
</dbReference>
<feature type="transmembrane region" description="Helical" evidence="6">
    <location>
        <begin position="320"/>
        <end position="339"/>
    </location>
</feature>
<dbReference type="AlphaFoldDB" id="A0A0S1AVI9"/>
<dbReference type="PATRIC" id="fig|128780.6.peg.335"/>